<name>A0AAW2Z0I3_9EUKA</name>
<dbReference type="Gene3D" id="2.30.30.30">
    <property type="match status" value="1"/>
</dbReference>
<accession>A0AAW2Z0I3</accession>
<dbReference type="PROSITE" id="PS01108">
    <property type="entry name" value="RIBOSOMAL_L24"/>
    <property type="match status" value="1"/>
</dbReference>
<evidence type="ECO:0000313" key="7">
    <source>
        <dbReference type="EMBL" id="KAL0483273.1"/>
    </source>
</evidence>
<keyword evidence="3 4" id="KW-0687">Ribonucleoprotein</keyword>
<dbReference type="NCBIfam" id="TIGR01079">
    <property type="entry name" value="rplX_bact"/>
    <property type="match status" value="1"/>
</dbReference>
<dbReference type="Pfam" id="PF17136">
    <property type="entry name" value="ribosomal_L24"/>
    <property type="match status" value="1"/>
</dbReference>
<gene>
    <name evidence="7" type="ORF">AKO1_014606</name>
</gene>
<dbReference type="InterPro" id="IPR008991">
    <property type="entry name" value="Translation_prot_SH3-like_sf"/>
</dbReference>
<protein>
    <submittedName>
        <fullName evidence="7">Ribosomal protein L24</fullName>
    </submittedName>
</protein>
<dbReference type="GO" id="GO:0003723">
    <property type="term" value="F:RNA binding"/>
    <property type="evidence" value="ECO:0007669"/>
    <property type="project" value="InterPro"/>
</dbReference>
<reference evidence="7 8" key="1">
    <citation type="submission" date="2024-03" db="EMBL/GenBank/DDBJ databases">
        <title>The Acrasis kona genome and developmental transcriptomes reveal deep origins of eukaryotic multicellular pathways.</title>
        <authorList>
            <person name="Sheikh S."/>
            <person name="Fu C.-J."/>
            <person name="Brown M.W."/>
            <person name="Baldauf S.L."/>
        </authorList>
    </citation>
    <scope>NUCLEOTIDE SEQUENCE [LARGE SCALE GENOMIC DNA]</scope>
    <source>
        <strain evidence="7 8">ATCC MYA-3509</strain>
    </source>
</reference>
<dbReference type="GO" id="GO:0003735">
    <property type="term" value="F:structural constituent of ribosome"/>
    <property type="evidence" value="ECO:0007669"/>
    <property type="project" value="InterPro"/>
</dbReference>
<evidence type="ECO:0000256" key="2">
    <source>
        <dbReference type="ARBA" id="ARBA00022980"/>
    </source>
</evidence>
<dbReference type="GO" id="GO:1990904">
    <property type="term" value="C:ribonucleoprotein complex"/>
    <property type="evidence" value="ECO:0007669"/>
    <property type="project" value="UniProtKB-KW"/>
</dbReference>
<proteinExistence type="inferred from homology"/>
<evidence type="ECO:0000256" key="3">
    <source>
        <dbReference type="ARBA" id="ARBA00023274"/>
    </source>
</evidence>
<dbReference type="InterPro" id="IPR005825">
    <property type="entry name" value="Ribosomal_uL24_CS"/>
</dbReference>
<dbReference type="HAMAP" id="MF_01326_B">
    <property type="entry name" value="Ribosomal_uL24_B"/>
    <property type="match status" value="1"/>
</dbReference>
<feature type="domain" description="Large ribosomal subunit protein uL24 C-terminal" evidence="6">
    <location>
        <begin position="58"/>
        <end position="116"/>
    </location>
</feature>
<dbReference type="InterPro" id="IPR014722">
    <property type="entry name" value="Rib_uL2_dom2"/>
</dbReference>
<dbReference type="InterPro" id="IPR003256">
    <property type="entry name" value="Ribosomal_uL24"/>
</dbReference>
<dbReference type="SUPFAM" id="SSF50104">
    <property type="entry name" value="Translation proteins SH3-like domain"/>
    <property type="match status" value="1"/>
</dbReference>
<organism evidence="7 8">
    <name type="scientific">Acrasis kona</name>
    <dbReference type="NCBI Taxonomy" id="1008807"/>
    <lineage>
        <taxon>Eukaryota</taxon>
        <taxon>Discoba</taxon>
        <taxon>Heterolobosea</taxon>
        <taxon>Tetramitia</taxon>
        <taxon>Eutetramitia</taxon>
        <taxon>Acrasidae</taxon>
        <taxon>Acrasis</taxon>
    </lineage>
</organism>
<dbReference type="InterPro" id="IPR005824">
    <property type="entry name" value="KOW"/>
</dbReference>
<keyword evidence="8" id="KW-1185">Reference proteome</keyword>
<evidence type="ECO:0000259" key="5">
    <source>
        <dbReference type="Pfam" id="PF00467"/>
    </source>
</evidence>
<dbReference type="Pfam" id="PF00467">
    <property type="entry name" value="KOW"/>
    <property type="match status" value="1"/>
</dbReference>
<dbReference type="AlphaFoldDB" id="A0AAW2Z0I3"/>
<sequence length="210" mass="24579">MPHLHPKVLKNNLVSKFRIVRGDLVEILCGRDKGKQGIVSAVLRKKNRVIVEGCMLQRRKIKAQSGKKGYMIMSESSIHYSNVLLVDPVKGIPTKTNYKFTEDGKKVRVTKVSGTVVPKPSWTQFRKEQKVYPDTDTAPADVVQKTYTRGEVLELKNRFLRMMELDHYQELKAQYEEFQKNKARQLYDQKVFEKQVYERAQQFLRDRNLM</sequence>
<evidence type="ECO:0000313" key="8">
    <source>
        <dbReference type="Proteomes" id="UP001431209"/>
    </source>
</evidence>
<evidence type="ECO:0000256" key="1">
    <source>
        <dbReference type="ARBA" id="ARBA00010618"/>
    </source>
</evidence>
<evidence type="ECO:0000259" key="6">
    <source>
        <dbReference type="Pfam" id="PF17136"/>
    </source>
</evidence>
<dbReference type="GO" id="GO:0006412">
    <property type="term" value="P:translation"/>
    <property type="evidence" value="ECO:0007669"/>
    <property type="project" value="InterPro"/>
</dbReference>
<dbReference type="PANTHER" id="PTHR12903">
    <property type="entry name" value="MITOCHONDRIAL RIBOSOMAL PROTEIN L24"/>
    <property type="match status" value="1"/>
</dbReference>
<feature type="domain" description="KOW" evidence="5">
    <location>
        <begin position="21"/>
        <end position="52"/>
    </location>
</feature>
<dbReference type="Proteomes" id="UP001431209">
    <property type="component" value="Unassembled WGS sequence"/>
</dbReference>
<comment type="caution">
    <text evidence="7">The sequence shown here is derived from an EMBL/GenBank/DDBJ whole genome shotgun (WGS) entry which is preliminary data.</text>
</comment>
<dbReference type="InterPro" id="IPR057264">
    <property type="entry name" value="Ribosomal_uL24_C"/>
</dbReference>
<dbReference type="GO" id="GO:0005840">
    <property type="term" value="C:ribosome"/>
    <property type="evidence" value="ECO:0007669"/>
    <property type="project" value="UniProtKB-KW"/>
</dbReference>
<dbReference type="InterPro" id="IPR041988">
    <property type="entry name" value="Ribosomal_uL24_KOW"/>
</dbReference>
<comment type="similarity">
    <text evidence="1 4">Belongs to the universal ribosomal protein uL24 family.</text>
</comment>
<evidence type="ECO:0000256" key="4">
    <source>
        <dbReference type="RuleBase" id="RU003477"/>
    </source>
</evidence>
<keyword evidence="2 4" id="KW-0689">Ribosomal protein</keyword>
<dbReference type="CDD" id="cd06089">
    <property type="entry name" value="KOW_RPL26"/>
    <property type="match status" value="1"/>
</dbReference>
<dbReference type="EMBL" id="JAOPGA020000947">
    <property type="protein sequence ID" value="KAL0483273.1"/>
    <property type="molecule type" value="Genomic_DNA"/>
</dbReference>